<proteinExistence type="predicted"/>
<reference evidence="2 3" key="1">
    <citation type="submission" date="2020-08" db="EMBL/GenBank/DDBJ databases">
        <authorList>
            <person name="Hejnol A."/>
        </authorList>
    </citation>
    <scope>NUCLEOTIDE SEQUENCE [LARGE SCALE GENOMIC DNA]</scope>
</reference>
<accession>A0A7I8VXB6</accession>
<dbReference type="GO" id="GO:0000981">
    <property type="term" value="F:DNA-binding transcription factor activity, RNA polymerase II-specific"/>
    <property type="evidence" value="ECO:0007669"/>
    <property type="project" value="TreeGrafter"/>
</dbReference>
<dbReference type="Pfam" id="PF25340">
    <property type="entry name" value="BCD_RFX"/>
    <property type="match status" value="1"/>
</dbReference>
<feature type="domain" description="RFX1-4/6/8-like BCD" evidence="1">
    <location>
        <begin position="106"/>
        <end position="363"/>
    </location>
</feature>
<name>A0A7I8VXB6_9ANNE</name>
<organism evidence="2 3">
    <name type="scientific">Dimorphilus gyrociliatus</name>
    <dbReference type="NCBI Taxonomy" id="2664684"/>
    <lineage>
        <taxon>Eukaryota</taxon>
        <taxon>Metazoa</taxon>
        <taxon>Spiralia</taxon>
        <taxon>Lophotrochozoa</taxon>
        <taxon>Annelida</taxon>
        <taxon>Polychaeta</taxon>
        <taxon>Polychaeta incertae sedis</taxon>
        <taxon>Dinophilidae</taxon>
        <taxon>Dimorphilus</taxon>
    </lineage>
</organism>
<dbReference type="InterPro" id="IPR057321">
    <property type="entry name" value="RFX1-4/6/8-like_BCD"/>
</dbReference>
<dbReference type="EMBL" id="CAJFCJ010000012">
    <property type="protein sequence ID" value="CAD5120529.1"/>
    <property type="molecule type" value="Genomic_DNA"/>
</dbReference>
<dbReference type="PANTHER" id="PTHR12619:SF5">
    <property type="entry name" value="TRANSCRIPTION FACTOR RFX4"/>
    <property type="match status" value="1"/>
</dbReference>
<keyword evidence="3" id="KW-1185">Reference proteome</keyword>
<protein>
    <submittedName>
        <fullName evidence="2">DgyrCDS9094</fullName>
    </submittedName>
</protein>
<evidence type="ECO:0000259" key="1">
    <source>
        <dbReference type="Pfam" id="PF25340"/>
    </source>
</evidence>
<dbReference type="PANTHER" id="PTHR12619">
    <property type="entry name" value="RFX TRANSCRIPTION FACTOR FAMILY"/>
    <property type="match status" value="1"/>
</dbReference>
<dbReference type="InterPro" id="IPR039779">
    <property type="entry name" value="RFX-like"/>
</dbReference>
<dbReference type="OrthoDB" id="10056949at2759"/>
<sequence length="472" mass="53845">MVGRKLRIGGRSMHTEKYHYYGIAVKETSCYFEPSFSKRQPQLANTNTNQNGHCKLQPANQQVLKPHNVQQTMAKDRQKTLLAEFPTVSEMKLPHGIESDKLSTLLIMYRTHCQRVVDTVIRANFDDVRSFLVHFWQGFPSHMVDLLKSDYVVMVLAVCDGLVYQSLAKILVPTLTNQLPESLVQALANFADDFDSCLQSALRGLPSTLCSTKLELAARFVASLKTRITLCELCQAARAITNNGEIVNQMMDDWADIDVSAICEQVLWMSGVNCNRESLVFLCGEFEEELLEEQAPLETYVSWLDNVIERTVKENNLSQFALVWNVFCTKVLRELTLHSAPSFGSFHLLHILADDYVKYKLDNIRDERKMKDYNQALKSGCVPEKLLPMPKIMENPNQTRDCNVEWHNSQYNNHEVDGNQVANTQWVDYGHSAFSMTQNMFNFYDYDQWNVATAAPTPPSCRHDAGAVYCRP</sequence>
<dbReference type="AlphaFoldDB" id="A0A7I8VXB6"/>
<comment type="caution">
    <text evidence="2">The sequence shown here is derived from an EMBL/GenBank/DDBJ whole genome shotgun (WGS) entry which is preliminary data.</text>
</comment>
<evidence type="ECO:0000313" key="2">
    <source>
        <dbReference type="EMBL" id="CAD5120529.1"/>
    </source>
</evidence>
<gene>
    <name evidence="2" type="ORF">DGYR_LOCUS8617</name>
</gene>
<evidence type="ECO:0000313" key="3">
    <source>
        <dbReference type="Proteomes" id="UP000549394"/>
    </source>
</evidence>
<dbReference type="Proteomes" id="UP000549394">
    <property type="component" value="Unassembled WGS sequence"/>
</dbReference>
<dbReference type="GO" id="GO:0000978">
    <property type="term" value="F:RNA polymerase II cis-regulatory region sequence-specific DNA binding"/>
    <property type="evidence" value="ECO:0007669"/>
    <property type="project" value="TreeGrafter"/>
</dbReference>